<organism evidence="3 4">
    <name type="scientific">Labrys wisconsinensis</name>
    <dbReference type="NCBI Taxonomy" id="425677"/>
    <lineage>
        <taxon>Bacteria</taxon>
        <taxon>Pseudomonadati</taxon>
        <taxon>Pseudomonadota</taxon>
        <taxon>Alphaproteobacteria</taxon>
        <taxon>Hyphomicrobiales</taxon>
        <taxon>Xanthobacteraceae</taxon>
        <taxon>Labrys</taxon>
    </lineage>
</organism>
<evidence type="ECO:0000313" key="3">
    <source>
        <dbReference type="EMBL" id="MDQ0474698.1"/>
    </source>
</evidence>
<gene>
    <name evidence="3" type="ORF">QO011_007739</name>
</gene>
<dbReference type="Pfam" id="PF02698">
    <property type="entry name" value="DUF218"/>
    <property type="match status" value="1"/>
</dbReference>
<dbReference type="Gene3D" id="3.40.50.620">
    <property type="entry name" value="HUPs"/>
    <property type="match status" value="1"/>
</dbReference>
<dbReference type="InterPro" id="IPR014729">
    <property type="entry name" value="Rossmann-like_a/b/a_fold"/>
</dbReference>
<evidence type="ECO:0000256" key="1">
    <source>
        <dbReference type="SAM" id="Phobius"/>
    </source>
</evidence>
<dbReference type="RefSeq" id="WP_307284758.1">
    <property type="nucleotide sequence ID" value="NZ_JAUSVX010000025.1"/>
</dbReference>
<name>A0ABU0JK93_9HYPH</name>
<dbReference type="EMBL" id="JAUSVX010000025">
    <property type="protein sequence ID" value="MDQ0474698.1"/>
    <property type="molecule type" value="Genomic_DNA"/>
</dbReference>
<reference evidence="3 4" key="1">
    <citation type="submission" date="2023-07" db="EMBL/GenBank/DDBJ databases">
        <title>Genomic Encyclopedia of Type Strains, Phase IV (KMG-IV): sequencing the most valuable type-strain genomes for metagenomic binning, comparative biology and taxonomic classification.</title>
        <authorList>
            <person name="Goeker M."/>
        </authorList>
    </citation>
    <scope>NUCLEOTIDE SEQUENCE [LARGE SCALE GENOMIC DNA]</scope>
    <source>
        <strain evidence="3 4">DSM 19619</strain>
    </source>
</reference>
<protein>
    <submittedName>
        <fullName evidence="3">Uncharacterized SAM-binding protein YcdF (DUF218 family)</fullName>
    </submittedName>
</protein>
<keyword evidence="1" id="KW-1133">Transmembrane helix</keyword>
<comment type="caution">
    <text evidence="3">The sequence shown here is derived from an EMBL/GenBank/DDBJ whole genome shotgun (WGS) entry which is preliminary data.</text>
</comment>
<evidence type="ECO:0000259" key="2">
    <source>
        <dbReference type="Pfam" id="PF02698"/>
    </source>
</evidence>
<keyword evidence="1" id="KW-0472">Membrane</keyword>
<feature type="transmembrane region" description="Helical" evidence="1">
    <location>
        <begin position="43"/>
        <end position="65"/>
    </location>
</feature>
<feature type="transmembrane region" description="Helical" evidence="1">
    <location>
        <begin position="12"/>
        <end position="31"/>
    </location>
</feature>
<keyword evidence="1" id="KW-0812">Transmembrane</keyword>
<sequence length="264" mass="28179">MLYLTSKLVQFLLLPSNLIGVLALAGLLAWFTRWRHLAKACLLTAALLLVVLGWSPLGALAVTALEDRFPRTAVEEPVTGVVVLGGSIASSITAARGSPAVNEAGERLTAAVELARRYPAARIFLSGGSDRVRSDGARSESAIARDMLAAMGVPAERIALEERSRTTCENAVESKAALAPQPGERWLLVTSANHMPRAVACFRAAGFAAIPYPVDFRTRGAAELTRPVVDMTRGLEMADLAAHEWLGLVMYRVMGVTEEVFPGA</sequence>
<dbReference type="CDD" id="cd06259">
    <property type="entry name" value="YdcF-like"/>
    <property type="match status" value="1"/>
</dbReference>
<dbReference type="Proteomes" id="UP001242480">
    <property type="component" value="Unassembled WGS sequence"/>
</dbReference>
<keyword evidence="4" id="KW-1185">Reference proteome</keyword>
<feature type="domain" description="DUF218" evidence="2">
    <location>
        <begin position="80"/>
        <end position="247"/>
    </location>
</feature>
<proteinExistence type="predicted"/>
<dbReference type="PANTHER" id="PTHR30336">
    <property type="entry name" value="INNER MEMBRANE PROTEIN, PROBABLE PERMEASE"/>
    <property type="match status" value="1"/>
</dbReference>
<evidence type="ECO:0000313" key="4">
    <source>
        <dbReference type="Proteomes" id="UP001242480"/>
    </source>
</evidence>
<dbReference type="InterPro" id="IPR051599">
    <property type="entry name" value="Cell_Envelope_Assoc"/>
</dbReference>
<dbReference type="PANTHER" id="PTHR30336:SF4">
    <property type="entry name" value="ENVELOPE BIOGENESIS FACTOR ELYC"/>
    <property type="match status" value="1"/>
</dbReference>
<dbReference type="InterPro" id="IPR003848">
    <property type="entry name" value="DUF218"/>
</dbReference>
<accession>A0ABU0JK93</accession>